<name>A0A420H700_9PEZI</name>
<dbReference type="Proteomes" id="UP000285405">
    <property type="component" value="Unassembled WGS sequence"/>
</dbReference>
<dbReference type="GO" id="GO:0016851">
    <property type="term" value="F:magnesium chelatase activity"/>
    <property type="evidence" value="ECO:0007669"/>
    <property type="project" value="UniProtKB-EC"/>
</dbReference>
<dbReference type="InterPro" id="IPR052041">
    <property type="entry name" value="Nucleic_acid_metab_PIN/TRAM"/>
</dbReference>
<comment type="pathway">
    <text evidence="2">Porphyrin-containing compound metabolism.</text>
</comment>
<sequence>MADENTIKRIQSLSDLELAVLICLIAHEHCVINTALVCLDNVACELELIATKVFGLRSVVVECSRNITADEFVNRIISSEASDTWSNSQFVTRQDRYSRNSIPLTTHYRSLYSHQKGKKPSIVKVIIAKNLNRASQNVQLQALELMRTGIVTSKTSENHASRQLLFVLVQEGRDCSSLMKHINDYIFISHLHHVDDELLNLEESLKNEDSSSSVTKRGPTHLISEETITPIISTQEIEHLIELSNTAIINVEVKRYQMSIISFLRLHRAVAGGITASATRKFEKLAKCLAPLHNLNYVTPALVALAAKKIYSHRIRIVKPEEERSLQWGSDIEAVTALLEGIGAEEVLEEVLGFSGAEAPL</sequence>
<gene>
    <name evidence="4" type="ORF">GcC1_223004</name>
</gene>
<evidence type="ECO:0000313" key="4">
    <source>
        <dbReference type="EMBL" id="RKF53190.1"/>
    </source>
</evidence>
<evidence type="ECO:0000313" key="5">
    <source>
        <dbReference type="Proteomes" id="UP000285405"/>
    </source>
</evidence>
<comment type="caution">
    <text evidence="4">The sequence shown here is derived from an EMBL/GenBank/DDBJ whole genome shotgun (WGS) entry which is preliminary data.</text>
</comment>
<feature type="domain" description="ChlI/MoxR AAA lid" evidence="3">
    <location>
        <begin position="265"/>
        <end position="324"/>
    </location>
</feature>
<evidence type="ECO:0000259" key="3">
    <source>
        <dbReference type="Pfam" id="PF17863"/>
    </source>
</evidence>
<evidence type="ECO:0000256" key="2">
    <source>
        <dbReference type="ARBA" id="ARBA00023444"/>
    </source>
</evidence>
<dbReference type="PANTHER" id="PTHR11603:SF132">
    <property type="entry name" value="C2H2-TYPE DOMAIN-CONTAINING PROTEIN"/>
    <property type="match status" value="1"/>
</dbReference>
<accession>A0A420H700</accession>
<evidence type="ECO:0000256" key="1">
    <source>
        <dbReference type="ARBA" id="ARBA00012825"/>
    </source>
</evidence>
<dbReference type="EC" id="6.6.1.1" evidence="1"/>
<dbReference type="InterPro" id="IPR041628">
    <property type="entry name" value="ChlI/MoxR_AAA_lid"/>
</dbReference>
<reference evidence="4 5" key="1">
    <citation type="journal article" date="2018" name="BMC Genomics">
        <title>Comparative genome analyses reveal sequence features reflecting distinct modes of host-adaptation between dicot and monocot powdery mildew.</title>
        <authorList>
            <person name="Wu Y."/>
            <person name="Ma X."/>
            <person name="Pan Z."/>
            <person name="Kale S.D."/>
            <person name="Song Y."/>
            <person name="King H."/>
            <person name="Zhang Q."/>
            <person name="Presley C."/>
            <person name="Deng X."/>
            <person name="Wei C.I."/>
            <person name="Xiao S."/>
        </authorList>
    </citation>
    <scope>NUCLEOTIDE SEQUENCE [LARGE SCALE GENOMIC DNA]</scope>
    <source>
        <strain evidence="4">UCSC1</strain>
    </source>
</reference>
<dbReference type="OrthoDB" id="5582146at2759"/>
<dbReference type="Pfam" id="PF17863">
    <property type="entry name" value="AAA_lid_2"/>
    <property type="match status" value="1"/>
</dbReference>
<dbReference type="EMBL" id="MCBR01022362">
    <property type="protein sequence ID" value="RKF53190.1"/>
    <property type="molecule type" value="Genomic_DNA"/>
</dbReference>
<organism evidence="4 5">
    <name type="scientific">Golovinomyces cichoracearum</name>
    <dbReference type="NCBI Taxonomy" id="62708"/>
    <lineage>
        <taxon>Eukaryota</taxon>
        <taxon>Fungi</taxon>
        <taxon>Dikarya</taxon>
        <taxon>Ascomycota</taxon>
        <taxon>Pezizomycotina</taxon>
        <taxon>Leotiomycetes</taxon>
        <taxon>Erysiphales</taxon>
        <taxon>Erysiphaceae</taxon>
        <taxon>Golovinomyces</taxon>
    </lineage>
</organism>
<dbReference type="PANTHER" id="PTHR11603">
    <property type="entry name" value="AAA FAMILY ATPASE"/>
    <property type="match status" value="1"/>
</dbReference>
<dbReference type="AlphaFoldDB" id="A0A420H700"/>
<dbReference type="Gene3D" id="1.10.8.80">
    <property type="entry name" value="Magnesium chelatase subunit I, C-Terminal domain"/>
    <property type="match status" value="1"/>
</dbReference>
<proteinExistence type="predicted"/>
<protein>
    <recommendedName>
        <fullName evidence="1">magnesium chelatase</fullName>
        <ecNumber evidence="1">6.6.1.1</ecNumber>
    </recommendedName>
</protein>